<dbReference type="RefSeq" id="WP_354014940.1">
    <property type="nucleotide sequence ID" value="NZ_JBEPMU010000005.1"/>
</dbReference>
<feature type="domain" description="Thioredoxin" evidence="3">
    <location>
        <begin position="5"/>
        <end position="130"/>
    </location>
</feature>
<dbReference type="CDD" id="cd02947">
    <property type="entry name" value="TRX_family"/>
    <property type="match status" value="1"/>
</dbReference>
<feature type="chain" id="PRO_5045493271" evidence="2">
    <location>
        <begin position="26"/>
        <end position="130"/>
    </location>
</feature>
<protein>
    <submittedName>
        <fullName evidence="4">Thiol-disulfide isomerase/thioredoxin</fullName>
    </submittedName>
</protein>
<proteinExistence type="predicted"/>
<reference evidence="4 5" key="1">
    <citation type="submission" date="2024-06" db="EMBL/GenBank/DDBJ databases">
        <title>Sorghum-associated microbial communities from plants grown in Nebraska, USA.</title>
        <authorList>
            <person name="Schachtman D."/>
        </authorList>
    </citation>
    <scope>NUCLEOTIDE SEQUENCE [LARGE SCALE GENOMIC DNA]</scope>
    <source>
        <strain evidence="4 5">1073</strain>
    </source>
</reference>
<dbReference type="GO" id="GO:0016853">
    <property type="term" value="F:isomerase activity"/>
    <property type="evidence" value="ECO:0007669"/>
    <property type="project" value="UniProtKB-KW"/>
</dbReference>
<dbReference type="PROSITE" id="PS51352">
    <property type="entry name" value="THIOREDOXIN_2"/>
    <property type="match status" value="1"/>
</dbReference>
<dbReference type="InterPro" id="IPR017937">
    <property type="entry name" value="Thioredoxin_CS"/>
</dbReference>
<keyword evidence="4" id="KW-0413">Isomerase</keyword>
<gene>
    <name evidence="4" type="ORF">ABIC75_003288</name>
</gene>
<evidence type="ECO:0000256" key="1">
    <source>
        <dbReference type="ARBA" id="ARBA00023284"/>
    </source>
</evidence>
<dbReference type="InterPro" id="IPR036249">
    <property type="entry name" value="Thioredoxin-like_sf"/>
</dbReference>
<dbReference type="Pfam" id="PF00085">
    <property type="entry name" value="Thioredoxin"/>
    <property type="match status" value="1"/>
</dbReference>
<dbReference type="Gene3D" id="3.40.30.10">
    <property type="entry name" value="Glutaredoxin"/>
    <property type="match status" value="1"/>
</dbReference>
<keyword evidence="2" id="KW-0732">Signal</keyword>
<organism evidence="4 5">
    <name type="scientific">Dyella japonica</name>
    <dbReference type="NCBI Taxonomy" id="231455"/>
    <lineage>
        <taxon>Bacteria</taxon>
        <taxon>Pseudomonadati</taxon>
        <taxon>Pseudomonadota</taxon>
        <taxon>Gammaproteobacteria</taxon>
        <taxon>Lysobacterales</taxon>
        <taxon>Rhodanobacteraceae</taxon>
        <taxon>Dyella</taxon>
    </lineage>
</organism>
<dbReference type="PANTHER" id="PTHR43601:SF3">
    <property type="entry name" value="THIOREDOXIN, MITOCHONDRIAL"/>
    <property type="match status" value="1"/>
</dbReference>
<evidence type="ECO:0000313" key="5">
    <source>
        <dbReference type="Proteomes" id="UP001549184"/>
    </source>
</evidence>
<keyword evidence="1" id="KW-0676">Redox-active center</keyword>
<accession>A0ABV2JXJ7</accession>
<evidence type="ECO:0000256" key="2">
    <source>
        <dbReference type="SAM" id="SignalP"/>
    </source>
</evidence>
<keyword evidence="5" id="KW-1185">Reference proteome</keyword>
<evidence type="ECO:0000259" key="3">
    <source>
        <dbReference type="PROSITE" id="PS51352"/>
    </source>
</evidence>
<comment type="caution">
    <text evidence="4">The sequence shown here is derived from an EMBL/GenBank/DDBJ whole genome shotgun (WGS) entry which is preliminary data.</text>
</comment>
<name>A0ABV2JXJ7_9GAMM</name>
<dbReference type="EMBL" id="JBEPMU010000005">
    <property type="protein sequence ID" value="MET3653551.1"/>
    <property type="molecule type" value="Genomic_DNA"/>
</dbReference>
<dbReference type="SUPFAM" id="SSF52833">
    <property type="entry name" value="Thioredoxin-like"/>
    <property type="match status" value="1"/>
</dbReference>
<dbReference type="PROSITE" id="PS00194">
    <property type="entry name" value="THIOREDOXIN_1"/>
    <property type="match status" value="1"/>
</dbReference>
<dbReference type="Proteomes" id="UP001549184">
    <property type="component" value="Unassembled WGS sequence"/>
</dbReference>
<feature type="signal peptide" evidence="2">
    <location>
        <begin position="1"/>
        <end position="25"/>
    </location>
</feature>
<dbReference type="PANTHER" id="PTHR43601">
    <property type="entry name" value="THIOREDOXIN, MITOCHONDRIAL"/>
    <property type="match status" value="1"/>
</dbReference>
<dbReference type="InterPro" id="IPR013766">
    <property type="entry name" value="Thioredoxin_domain"/>
</dbReference>
<sequence length="130" mass="14012">MNIKTQASRWIVGIALSVSAGVAGADEVPFNQAAYAQAVAAGKPVVVYLHADWCPTCRAQQPIVDRLSKEPKLKDVTIFVADFDKETALEKSLKASQQSTFVVFKNGHEVTRSTGQTAEPAIRAVLEQAL</sequence>
<evidence type="ECO:0000313" key="4">
    <source>
        <dbReference type="EMBL" id="MET3653551.1"/>
    </source>
</evidence>